<evidence type="ECO:0000256" key="2">
    <source>
        <dbReference type="ARBA" id="ARBA00022475"/>
    </source>
</evidence>
<evidence type="ECO:0000259" key="7">
    <source>
        <dbReference type="Pfam" id="PF00482"/>
    </source>
</evidence>
<dbReference type="PANTHER" id="PTHR35007">
    <property type="entry name" value="INTEGRAL MEMBRANE PROTEIN-RELATED"/>
    <property type="match status" value="1"/>
</dbReference>
<dbReference type="Proteomes" id="UP000660611">
    <property type="component" value="Unassembled WGS sequence"/>
</dbReference>
<comment type="caution">
    <text evidence="8">The sequence shown here is derived from an EMBL/GenBank/DDBJ whole genome shotgun (WGS) entry which is preliminary data.</text>
</comment>
<evidence type="ECO:0000313" key="9">
    <source>
        <dbReference type="Proteomes" id="UP000660611"/>
    </source>
</evidence>
<dbReference type="GO" id="GO:0005886">
    <property type="term" value="C:plasma membrane"/>
    <property type="evidence" value="ECO:0007669"/>
    <property type="project" value="UniProtKB-SubCell"/>
</dbReference>
<evidence type="ECO:0000256" key="3">
    <source>
        <dbReference type="ARBA" id="ARBA00022692"/>
    </source>
</evidence>
<dbReference type="Pfam" id="PF00482">
    <property type="entry name" value="T2SSF"/>
    <property type="match status" value="1"/>
</dbReference>
<proteinExistence type="predicted"/>
<dbReference type="AlphaFoldDB" id="A0A919PSX3"/>
<name>A0A919PSX3_9ACTN</name>
<keyword evidence="3 6" id="KW-0812">Transmembrane</keyword>
<feature type="domain" description="Type II secretion system protein GspF" evidence="7">
    <location>
        <begin position="64"/>
        <end position="186"/>
    </location>
</feature>
<keyword evidence="9" id="KW-1185">Reference proteome</keyword>
<dbReference type="EMBL" id="BONQ01000088">
    <property type="protein sequence ID" value="GIG47843.1"/>
    <property type="molecule type" value="Genomic_DNA"/>
</dbReference>
<reference evidence="8" key="1">
    <citation type="submission" date="2021-01" db="EMBL/GenBank/DDBJ databases">
        <title>Whole genome shotgun sequence of Dactylosporangium siamense NBRC 106093.</title>
        <authorList>
            <person name="Komaki H."/>
            <person name="Tamura T."/>
        </authorList>
    </citation>
    <scope>NUCLEOTIDE SEQUENCE</scope>
    <source>
        <strain evidence="8">NBRC 106093</strain>
    </source>
</reference>
<sequence length="201" mass="20623">MSRGRRWLCATGCALAVGLLLGGIAGIAVGLVTAIAAERALRRVESPQTRQERARARGDLPFATDLLAAALRTGAPPDRAAIVVGEAVGGPVGTRLTLVGRALRLGASPRDAWAHLADLPGGRRLSRVAARSADRGTALTVALERQAADLRVAKTAAGEASARRVGVLVVLPLGVCFLPAFVLIGVVPVVAAVIRDVLSVL</sequence>
<evidence type="ECO:0000256" key="4">
    <source>
        <dbReference type="ARBA" id="ARBA00022989"/>
    </source>
</evidence>
<keyword evidence="2" id="KW-1003">Cell membrane</keyword>
<dbReference type="RefSeq" id="WP_239136271.1">
    <property type="nucleotide sequence ID" value="NZ_BAAAVW010000019.1"/>
</dbReference>
<evidence type="ECO:0000256" key="5">
    <source>
        <dbReference type="ARBA" id="ARBA00023136"/>
    </source>
</evidence>
<protein>
    <recommendedName>
        <fullName evidence="7">Type II secretion system protein GspF domain-containing protein</fullName>
    </recommendedName>
</protein>
<evidence type="ECO:0000256" key="6">
    <source>
        <dbReference type="SAM" id="Phobius"/>
    </source>
</evidence>
<organism evidence="8 9">
    <name type="scientific">Dactylosporangium siamense</name>
    <dbReference type="NCBI Taxonomy" id="685454"/>
    <lineage>
        <taxon>Bacteria</taxon>
        <taxon>Bacillati</taxon>
        <taxon>Actinomycetota</taxon>
        <taxon>Actinomycetes</taxon>
        <taxon>Micromonosporales</taxon>
        <taxon>Micromonosporaceae</taxon>
        <taxon>Dactylosporangium</taxon>
    </lineage>
</organism>
<evidence type="ECO:0000256" key="1">
    <source>
        <dbReference type="ARBA" id="ARBA00004651"/>
    </source>
</evidence>
<keyword evidence="4 6" id="KW-1133">Transmembrane helix</keyword>
<accession>A0A919PSX3</accession>
<evidence type="ECO:0000313" key="8">
    <source>
        <dbReference type="EMBL" id="GIG47843.1"/>
    </source>
</evidence>
<comment type="subcellular location">
    <subcellularLocation>
        <location evidence="1">Cell membrane</location>
        <topology evidence="1">Multi-pass membrane protein</topology>
    </subcellularLocation>
</comment>
<keyword evidence="5 6" id="KW-0472">Membrane</keyword>
<feature type="transmembrane region" description="Helical" evidence="6">
    <location>
        <begin position="169"/>
        <end position="194"/>
    </location>
</feature>
<dbReference type="InterPro" id="IPR018076">
    <property type="entry name" value="T2SS_GspF_dom"/>
</dbReference>
<dbReference type="PANTHER" id="PTHR35007:SF3">
    <property type="entry name" value="POSSIBLE CONSERVED ALANINE RICH MEMBRANE PROTEIN"/>
    <property type="match status" value="1"/>
</dbReference>
<gene>
    <name evidence="8" type="ORF">Dsi01nite_058840</name>
</gene>